<organism evidence="2 3">
    <name type="scientific">Hibiscus sabdariffa</name>
    <name type="common">roselle</name>
    <dbReference type="NCBI Taxonomy" id="183260"/>
    <lineage>
        <taxon>Eukaryota</taxon>
        <taxon>Viridiplantae</taxon>
        <taxon>Streptophyta</taxon>
        <taxon>Embryophyta</taxon>
        <taxon>Tracheophyta</taxon>
        <taxon>Spermatophyta</taxon>
        <taxon>Magnoliopsida</taxon>
        <taxon>eudicotyledons</taxon>
        <taxon>Gunneridae</taxon>
        <taxon>Pentapetalae</taxon>
        <taxon>rosids</taxon>
        <taxon>malvids</taxon>
        <taxon>Malvales</taxon>
        <taxon>Malvaceae</taxon>
        <taxon>Malvoideae</taxon>
        <taxon>Hibiscus</taxon>
    </lineage>
</organism>
<keyword evidence="1" id="KW-0472">Membrane</keyword>
<reference evidence="2 3" key="1">
    <citation type="journal article" date="2024" name="G3 (Bethesda)">
        <title>Genome assembly of Hibiscus sabdariffa L. provides insights into metabolisms of medicinal natural products.</title>
        <authorList>
            <person name="Kim T."/>
        </authorList>
    </citation>
    <scope>NUCLEOTIDE SEQUENCE [LARGE SCALE GENOMIC DNA]</scope>
    <source>
        <strain evidence="2">TK-2024</strain>
        <tissue evidence="2">Old leaves</tissue>
    </source>
</reference>
<evidence type="ECO:0000313" key="3">
    <source>
        <dbReference type="Proteomes" id="UP001472677"/>
    </source>
</evidence>
<keyword evidence="1" id="KW-0812">Transmembrane</keyword>
<proteinExistence type="predicted"/>
<evidence type="ECO:0000256" key="1">
    <source>
        <dbReference type="SAM" id="Phobius"/>
    </source>
</evidence>
<gene>
    <name evidence="2" type="ORF">V6N12_060009</name>
</gene>
<comment type="caution">
    <text evidence="2">The sequence shown here is derived from an EMBL/GenBank/DDBJ whole genome shotgun (WGS) entry which is preliminary data.</text>
</comment>
<dbReference type="Proteomes" id="UP001472677">
    <property type="component" value="Unassembled WGS sequence"/>
</dbReference>
<dbReference type="EMBL" id="JBBPBM010000036">
    <property type="protein sequence ID" value="KAK8529222.1"/>
    <property type="molecule type" value="Genomic_DNA"/>
</dbReference>
<keyword evidence="1" id="KW-1133">Transmembrane helix</keyword>
<protein>
    <submittedName>
        <fullName evidence="2">Uncharacterized protein</fullName>
    </submittedName>
</protein>
<sequence>MRDFYHIKEQITVYLAILLLMLMMMVPWCTSHYDLVSLEKSGSLSFFRCNSLSANYFDMGFDLLVESETRRMLQQGGGRASTNTLKLNATSFFCLRHPRSILKAVL</sequence>
<feature type="transmembrane region" description="Helical" evidence="1">
    <location>
        <begin position="12"/>
        <end position="28"/>
    </location>
</feature>
<keyword evidence="3" id="KW-1185">Reference proteome</keyword>
<name>A0ABR2D5Y2_9ROSI</name>
<evidence type="ECO:0000313" key="2">
    <source>
        <dbReference type="EMBL" id="KAK8529222.1"/>
    </source>
</evidence>
<accession>A0ABR2D5Y2</accession>